<feature type="compositionally biased region" description="Basic residues" evidence="2">
    <location>
        <begin position="32"/>
        <end position="47"/>
    </location>
</feature>
<sequence length="47" mass="5079">MPKNIAQPVQSPSGDRGENVDHQPNKPLAGSKKVKQANHSRHNHGEG</sequence>
<evidence type="ECO:0000256" key="1">
    <source>
        <dbReference type="ARBA" id="ARBA00022969"/>
    </source>
</evidence>
<accession>A0ABT2UEI9</accession>
<dbReference type="InterPro" id="IPR012614">
    <property type="entry name" value="SASP_SspP"/>
</dbReference>
<keyword evidence="4" id="KW-1185">Reference proteome</keyword>
<feature type="region of interest" description="Disordered" evidence="2">
    <location>
        <begin position="1"/>
        <end position="47"/>
    </location>
</feature>
<organism evidence="3 4">
    <name type="scientific">Paenibacillus baimaensis</name>
    <dbReference type="NCBI Taxonomy" id="2982185"/>
    <lineage>
        <taxon>Bacteria</taxon>
        <taxon>Bacillati</taxon>
        <taxon>Bacillota</taxon>
        <taxon>Bacilli</taxon>
        <taxon>Bacillales</taxon>
        <taxon>Paenibacillaceae</taxon>
        <taxon>Paenibacillus</taxon>
    </lineage>
</organism>
<keyword evidence="1" id="KW-0749">Sporulation</keyword>
<name>A0ABT2UEI9_9BACL</name>
<comment type="caution">
    <text evidence="3">The sequence shown here is derived from an EMBL/GenBank/DDBJ whole genome shotgun (WGS) entry which is preliminary data.</text>
</comment>
<dbReference type="EMBL" id="JAOQIO010000036">
    <property type="protein sequence ID" value="MCU6793063.1"/>
    <property type="molecule type" value="Genomic_DNA"/>
</dbReference>
<evidence type="ECO:0000313" key="3">
    <source>
        <dbReference type="EMBL" id="MCU6793063.1"/>
    </source>
</evidence>
<proteinExistence type="predicted"/>
<dbReference type="Pfam" id="PF08179">
    <property type="entry name" value="SspP"/>
    <property type="match status" value="1"/>
</dbReference>
<feature type="compositionally biased region" description="Basic and acidic residues" evidence="2">
    <location>
        <begin position="15"/>
        <end position="24"/>
    </location>
</feature>
<evidence type="ECO:0000256" key="2">
    <source>
        <dbReference type="SAM" id="MobiDB-lite"/>
    </source>
</evidence>
<protein>
    <submittedName>
        <fullName evidence="3">Small acid-soluble spore protein P</fullName>
    </submittedName>
</protein>
<evidence type="ECO:0000313" key="4">
    <source>
        <dbReference type="Proteomes" id="UP001652445"/>
    </source>
</evidence>
<gene>
    <name evidence="3" type="ORF">OB236_13130</name>
</gene>
<dbReference type="RefSeq" id="WP_076233595.1">
    <property type="nucleotide sequence ID" value="NZ_JAOQIO010000036.1"/>
</dbReference>
<reference evidence="3 4" key="1">
    <citation type="submission" date="2022-09" db="EMBL/GenBank/DDBJ databases">
        <authorList>
            <person name="Han X.L."/>
            <person name="Wang Q."/>
            <person name="Lu T."/>
        </authorList>
    </citation>
    <scope>NUCLEOTIDE SEQUENCE [LARGE SCALE GENOMIC DNA]</scope>
    <source>
        <strain evidence="3 4">WQ 127069</strain>
    </source>
</reference>
<dbReference type="Proteomes" id="UP001652445">
    <property type="component" value="Unassembled WGS sequence"/>
</dbReference>